<dbReference type="EMBL" id="BARS01030488">
    <property type="protein sequence ID" value="GAG22409.1"/>
    <property type="molecule type" value="Genomic_DNA"/>
</dbReference>
<name>X0VVG3_9ZZZZ</name>
<dbReference type="AlphaFoldDB" id="X0VVG3"/>
<protein>
    <submittedName>
        <fullName evidence="1">Uncharacterized protein</fullName>
    </submittedName>
</protein>
<reference evidence="1" key="1">
    <citation type="journal article" date="2014" name="Front. Microbiol.">
        <title>High frequency of phylogenetically diverse reductive dehalogenase-homologous genes in deep subseafloor sedimentary metagenomes.</title>
        <authorList>
            <person name="Kawai M."/>
            <person name="Futagami T."/>
            <person name="Toyoda A."/>
            <person name="Takaki Y."/>
            <person name="Nishi S."/>
            <person name="Hori S."/>
            <person name="Arai W."/>
            <person name="Tsubouchi T."/>
            <person name="Morono Y."/>
            <person name="Uchiyama I."/>
            <person name="Ito T."/>
            <person name="Fujiyama A."/>
            <person name="Inagaki F."/>
            <person name="Takami H."/>
        </authorList>
    </citation>
    <scope>NUCLEOTIDE SEQUENCE</scope>
    <source>
        <strain evidence="1">Expedition CK06-06</strain>
    </source>
</reference>
<gene>
    <name evidence="1" type="ORF">S01H1_47554</name>
</gene>
<evidence type="ECO:0000313" key="1">
    <source>
        <dbReference type="EMBL" id="GAG22409.1"/>
    </source>
</evidence>
<comment type="caution">
    <text evidence="1">The sequence shown here is derived from an EMBL/GenBank/DDBJ whole genome shotgun (WGS) entry which is preliminary data.</text>
</comment>
<proteinExistence type="predicted"/>
<feature type="non-terminal residue" evidence="1">
    <location>
        <position position="1"/>
    </location>
</feature>
<sequence length="40" mass="4494">LEGIAKRHMDADGELSKEQAIAKALEENPDLYDRYMSEGV</sequence>
<accession>X0VVG3</accession>
<organism evidence="1">
    <name type="scientific">marine sediment metagenome</name>
    <dbReference type="NCBI Taxonomy" id="412755"/>
    <lineage>
        <taxon>unclassified sequences</taxon>
        <taxon>metagenomes</taxon>
        <taxon>ecological metagenomes</taxon>
    </lineage>
</organism>